<evidence type="ECO:0008006" key="5">
    <source>
        <dbReference type="Google" id="ProtNLM"/>
    </source>
</evidence>
<sequence>MKKATKKSLGVVALGTVIAAAGAGVASAAGPTDTLGTVGETATTAVDNISAADLPGEVAKTLDATGKSLNGGQKGGATDETSLAGGETSPAPGGGMVGGLPLGSLPLGK</sequence>
<feature type="chain" id="PRO_5045082138" description="ATP-binding protein" evidence="2">
    <location>
        <begin position="29"/>
        <end position="109"/>
    </location>
</feature>
<proteinExistence type="predicted"/>
<evidence type="ECO:0000256" key="1">
    <source>
        <dbReference type="SAM" id="MobiDB-lite"/>
    </source>
</evidence>
<name>A0ABN2VW60_9ACTN</name>
<feature type="region of interest" description="Disordered" evidence="1">
    <location>
        <begin position="64"/>
        <end position="109"/>
    </location>
</feature>
<gene>
    <name evidence="3" type="ORF">GCM10009801_28560</name>
</gene>
<keyword evidence="4" id="KW-1185">Reference proteome</keyword>
<evidence type="ECO:0000256" key="2">
    <source>
        <dbReference type="SAM" id="SignalP"/>
    </source>
</evidence>
<comment type="caution">
    <text evidence="3">The sequence shown here is derived from an EMBL/GenBank/DDBJ whole genome shotgun (WGS) entry which is preliminary data.</text>
</comment>
<protein>
    <recommendedName>
        <fullName evidence="5">ATP-binding protein</fullName>
    </recommendedName>
</protein>
<dbReference type="RefSeq" id="WP_344527784.1">
    <property type="nucleotide sequence ID" value="NZ_BAAAPE010000007.1"/>
</dbReference>
<keyword evidence="2" id="KW-0732">Signal</keyword>
<reference evidence="3 4" key="1">
    <citation type="journal article" date="2019" name="Int. J. Syst. Evol. Microbiol.">
        <title>The Global Catalogue of Microorganisms (GCM) 10K type strain sequencing project: providing services to taxonomists for standard genome sequencing and annotation.</title>
        <authorList>
            <consortium name="The Broad Institute Genomics Platform"/>
            <consortium name="The Broad Institute Genome Sequencing Center for Infectious Disease"/>
            <person name="Wu L."/>
            <person name="Ma J."/>
        </authorList>
    </citation>
    <scope>NUCLEOTIDE SEQUENCE [LARGE SCALE GENOMIC DNA]</scope>
    <source>
        <strain evidence="3 4">JCM 15478</strain>
    </source>
</reference>
<dbReference type="EMBL" id="BAAAPE010000007">
    <property type="protein sequence ID" value="GAA2074562.1"/>
    <property type="molecule type" value="Genomic_DNA"/>
</dbReference>
<evidence type="ECO:0000313" key="3">
    <source>
        <dbReference type="EMBL" id="GAA2074562.1"/>
    </source>
</evidence>
<evidence type="ECO:0000313" key="4">
    <source>
        <dbReference type="Proteomes" id="UP001500016"/>
    </source>
</evidence>
<dbReference type="Proteomes" id="UP001500016">
    <property type="component" value="Unassembled WGS sequence"/>
</dbReference>
<feature type="signal peptide" evidence="2">
    <location>
        <begin position="1"/>
        <end position="28"/>
    </location>
</feature>
<feature type="compositionally biased region" description="Gly residues" evidence="1">
    <location>
        <begin position="92"/>
        <end position="101"/>
    </location>
</feature>
<accession>A0ABN2VW60</accession>
<organism evidence="3 4">
    <name type="scientific">Streptomyces albiaxialis</name>
    <dbReference type="NCBI Taxonomy" id="329523"/>
    <lineage>
        <taxon>Bacteria</taxon>
        <taxon>Bacillati</taxon>
        <taxon>Actinomycetota</taxon>
        <taxon>Actinomycetes</taxon>
        <taxon>Kitasatosporales</taxon>
        <taxon>Streptomycetaceae</taxon>
        <taxon>Streptomyces</taxon>
    </lineage>
</organism>